<dbReference type="Proteomes" id="UP000199515">
    <property type="component" value="Unassembled WGS sequence"/>
</dbReference>
<dbReference type="InterPro" id="IPR035944">
    <property type="entry name" value="YfbM-like_sf"/>
</dbReference>
<protein>
    <recommendedName>
        <fullName evidence="3">YfbM protein</fullName>
    </recommendedName>
</protein>
<reference evidence="1 2" key="1">
    <citation type="submission" date="2016-10" db="EMBL/GenBank/DDBJ databases">
        <authorList>
            <person name="de Groot N.N."/>
        </authorList>
    </citation>
    <scope>NUCLEOTIDE SEQUENCE [LARGE SCALE GENOMIC DNA]</scope>
    <source>
        <strain evidence="1 2">CPCC 202699</strain>
    </source>
</reference>
<accession>A0A1H3D2C6</accession>
<dbReference type="Gene3D" id="3.40.1760.10">
    <property type="entry name" value="YfbM-like super family"/>
    <property type="match status" value="1"/>
</dbReference>
<sequence length="164" mass="18192">MACRGYFLALDEPLAARLLVHDGDDERLIEFIRDLDMTDDVPDECEVDKAWDGIHRCLTEGALGGEDGTYPLNAVVLGGLPLHQGEDYVVSYNTPAEVREVAAALAGLDLTSFADRYWKLDPDDYGAPVDQDGLAYLTRYLRKITEFYEQAAKTGRASVFVVDQ</sequence>
<organism evidence="1 2">
    <name type="scientific">Amycolatopsis xylanica</name>
    <dbReference type="NCBI Taxonomy" id="589385"/>
    <lineage>
        <taxon>Bacteria</taxon>
        <taxon>Bacillati</taxon>
        <taxon>Actinomycetota</taxon>
        <taxon>Actinomycetes</taxon>
        <taxon>Pseudonocardiales</taxon>
        <taxon>Pseudonocardiaceae</taxon>
        <taxon>Amycolatopsis</taxon>
    </lineage>
</organism>
<gene>
    <name evidence="1" type="ORF">SAMN05421504_103236</name>
</gene>
<dbReference type="InterPro" id="IPR015068">
    <property type="entry name" value="DUF1877"/>
</dbReference>
<dbReference type="Pfam" id="PF08974">
    <property type="entry name" value="DUF1877"/>
    <property type="match status" value="1"/>
</dbReference>
<dbReference type="SUPFAM" id="SSF111069">
    <property type="entry name" value="Hypothetical protein yfbM"/>
    <property type="match status" value="1"/>
</dbReference>
<keyword evidence="2" id="KW-1185">Reference proteome</keyword>
<dbReference type="AlphaFoldDB" id="A0A1H3D2C6"/>
<dbReference type="EMBL" id="FNON01000003">
    <property type="protein sequence ID" value="SDX60551.1"/>
    <property type="molecule type" value="Genomic_DNA"/>
</dbReference>
<evidence type="ECO:0000313" key="1">
    <source>
        <dbReference type="EMBL" id="SDX60551.1"/>
    </source>
</evidence>
<evidence type="ECO:0000313" key="2">
    <source>
        <dbReference type="Proteomes" id="UP000199515"/>
    </source>
</evidence>
<name>A0A1H3D2C6_9PSEU</name>
<dbReference type="RefSeq" id="WP_176968626.1">
    <property type="nucleotide sequence ID" value="NZ_FNON01000003.1"/>
</dbReference>
<proteinExistence type="predicted"/>
<evidence type="ECO:0008006" key="3">
    <source>
        <dbReference type="Google" id="ProtNLM"/>
    </source>
</evidence>